<dbReference type="VEuPathDB" id="TriTrypDB:Tc_MARK_1335"/>
<dbReference type="VEuPathDB" id="TriTrypDB:C3747_10g137"/>
<organism evidence="2 3">
    <name type="scientific">Trypanosoma cruzi</name>
    <dbReference type="NCBI Taxonomy" id="5693"/>
    <lineage>
        <taxon>Eukaryota</taxon>
        <taxon>Discoba</taxon>
        <taxon>Euglenozoa</taxon>
        <taxon>Kinetoplastea</taxon>
        <taxon>Metakinetoplastina</taxon>
        <taxon>Trypanosomatida</taxon>
        <taxon>Trypanosomatidae</taxon>
        <taxon>Trypanosoma</taxon>
        <taxon>Schizotrypanum</taxon>
    </lineage>
</organism>
<gene>
    <name evidence="2" type="ORF">C4B63_6g441</name>
</gene>
<dbReference type="VEuPathDB" id="TriTrypDB:TcCLB.505965.80"/>
<evidence type="ECO:0000256" key="1">
    <source>
        <dbReference type="SAM" id="MobiDB-lite"/>
    </source>
</evidence>
<dbReference type="VEuPathDB" id="TriTrypDB:TcCLB.510903.20"/>
<accession>A0A2V2VWB1</accession>
<comment type="caution">
    <text evidence="2">The sequence shown here is derived from an EMBL/GenBank/DDBJ whole genome shotgun (WGS) entry which is preliminary data.</text>
</comment>
<dbReference type="VEuPathDB" id="TriTrypDB:TcBrA4_0078560"/>
<sequence length="221" mass="24382">MSRTQAENTGRSPKFDAPPYDPSLWEGKDCAFITTLKDVYHRQERMERQLRLETSAVGGTAIQLPAASHTQMVTKPSTWWGKLLGSLFPQYYARQALANLGLGQMSNDELVNRMHFALQAGDTDLSALIAKELARRRACLYEEEADRTSIGRDTLHSGGRLSTEPRMRTRLSTGFGGRVSGVAPDSNTRSSTGSSFLVPEVLFQKRPRGSGGVGGENMLRF</sequence>
<proteinExistence type="predicted"/>
<dbReference type="VEuPathDB" id="TriTrypDB:TcG_04779"/>
<reference evidence="2 3" key="1">
    <citation type="journal article" date="2018" name="Microb. Genom.">
        <title>Expanding an expanded genome: long-read sequencing of Trypanosoma cruzi.</title>
        <authorList>
            <person name="Berna L."/>
            <person name="Rodriguez M."/>
            <person name="Chiribao M.L."/>
            <person name="Parodi-Talice A."/>
            <person name="Pita S."/>
            <person name="Rijo G."/>
            <person name="Alvarez-Valin F."/>
            <person name="Robello C."/>
        </authorList>
    </citation>
    <scope>NUCLEOTIDE SEQUENCE [LARGE SCALE GENOMIC DNA]</scope>
    <source>
        <strain evidence="2 3">Dm28c</strain>
    </source>
</reference>
<feature type="region of interest" description="Disordered" evidence="1">
    <location>
        <begin position="1"/>
        <end position="20"/>
    </location>
</feature>
<dbReference type="VEuPathDB" id="TriTrypDB:ECC02_006304"/>
<feature type="region of interest" description="Disordered" evidence="1">
    <location>
        <begin position="172"/>
        <end position="193"/>
    </location>
</feature>
<dbReference type="VEuPathDB" id="TriTrypDB:TCSYLVIO_002599"/>
<evidence type="ECO:0000313" key="3">
    <source>
        <dbReference type="Proteomes" id="UP000246121"/>
    </source>
</evidence>
<dbReference type="VEuPathDB" id="TriTrypDB:TcCL_ESM04537"/>
<feature type="compositionally biased region" description="Polar residues" evidence="1">
    <location>
        <begin position="1"/>
        <end position="11"/>
    </location>
</feature>
<dbReference type="AlphaFoldDB" id="A0A2V2VWB1"/>
<dbReference type="VEuPathDB" id="TriTrypDB:C4B63_6g441"/>
<dbReference type="Proteomes" id="UP000246121">
    <property type="component" value="Unassembled WGS sequence"/>
</dbReference>
<dbReference type="EMBL" id="PRFA01000006">
    <property type="protein sequence ID" value="PWV00686.1"/>
    <property type="molecule type" value="Genomic_DNA"/>
</dbReference>
<evidence type="ECO:0000313" key="2">
    <source>
        <dbReference type="EMBL" id="PWV00686.1"/>
    </source>
</evidence>
<name>A0A2V2VWB1_TRYCR</name>
<dbReference type="VEuPathDB" id="TriTrypDB:TCDM_07114"/>
<dbReference type="VEuPathDB" id="TriTrypDB:TcYC6_0012750"/>
<protein>
    <submittedName>
        <fullName evidence="2">Uncharacterized protein</fullName>
    </submittedName>
</protein>